<dbReference type="InterPro" id="IPR007712">
    <property type="entry name" value="RelE/ParE_toxin"/>
</dbReference>
<reference evidence="2 3" key="1">
    <citation type="submission" date="2016-09" db="EMBL/GenBank/DDBJ databases">
        <authorList>
            <person name="Capua I."/>
            <person name="De Benedictis P."/>
            <person name="Joannis T."/>
            <person name="Lombin L.H."/>
            <person name="Cattoli G."/>
        </authorList>
    </citation>
    <scope>NUCLEOTIDE SEQUENCE [LARGE SCALE GENOMIC DNA]</scope>
    <source>
        <strain evidence="2 3">GB001</strain>
    </source>
</reference>
<name>A0A1C6Z1H2_HAFAL</name>
<sequence length="113" mass="12510">MSFVTWGNQAVADRVSIFQFLARRAGASVAITTDDRFVALSVLLAQHPKSGHSINGNANRRKLVVPRFPFVMVYALELDVVRILRVIHTARKVAASYSQTKAINSNKKAQTEV</sequence>
<protein>
    <submittedName>
        <fullName evidence="2">Plasmid stabilization system protein ParE</fullName>
    </submittedName>
</protein>
<dbReference type="EMBL" id="FMIQ01000047">
    <property type="protein sequence ID" value="SCM53037.1"/>
    <property type="molecule type" value="Genomic_DNA"/>
</dbReference>
<dbReference type="AlphaFoldDB" id="A0A1C6Z1H2"/>
<dbReference type="RefSeq" id="WP_072309008.1">
    <property type="nucleotide sequence ID" value="NZ_FMIQ01000047.1"/>
</dbReference>
<organism evidence="2 3">
    <name type="scientific">Hafnia alvei</name>
    <dbReference type="NCBI Taxonomy" id="569"/>
    <lineage>
        <taxon>Bacteria</taxon>
        <taxon>Pseudomonadati</taxon>
        <taxon>Pseudomonadota</taxon>
        <taxon>Gammaproteobacteria</taxon>
        <taxon>Enterobacterales</taxon>
        <taxon>Hafniaceae</taxon>
        <taxon>Hafnia</taxon>
    </lineage>
</organism>
<keyword evidence="1" id="KW-1277">Toxin-antitoxin system</keyword>
<dbReference type="Pfam" id="PF05016">
    <property type="entry name" value="ParE_toxin"/>
    <property type="match status" value="1"/>
</dbReference>
<proteinExistence type="predicted"/>
<dbReference type="InterPro" id="IPR035093">
    <property type="entry name" value="RelE/ParE_toxin_dom_sf"/>
</dbReference>
<evidence type="ECO:0000313" key="2">
    <source>
        <dbReference type="EMBL" id="SCM53037.1"/>
    </source>
</evidence>
<gene>
    <name evidence="2" type="ORF">BN1044_02525</name>
</gene>
<evidence type="ECO:0000313" key="3">
    <source>
        <dbReference type="Proteomes" id="UP000094844"/>
    </source>
</evidence>
<evidence type="ECO:0000256" key="1">
    <source>
        <dbReference type="ARBA" id="ARBA00022649"/>
    </source>
</evidence>
<dbReference type="Proteomes" id="UP000094844">
    <property type="component" value="Unassembled WGS sequence"/>
</dbReference>
<dbReference type="OrthoDB" id="6444885at2"/>
<dbReference type="Gene3D" id="3.30.2310.20">
    <property type="entry name" value="RelE-like"/>
    <property type="match status" value="1"/>
</dbReference>
<accession>A0A1C6Z1H2</accession>